<dbReference type="InterPro" id="IPR051401">
    <property type="entry name" value="GtrA_CellWall_Glycosyl"/>
</dbReference>
<dbReference type="Pfam" id="PF04138">
    <property type="entry name" value="GtrA_DPMS_TM"/>
    <property type="match status" value="2"/>
</dbReference>
<dbReference type="RefSeq" id="WP_253704953.1">
    <property type="nucleotide sequence ID" value="NZ_FTMH01000005.1"/>
</dbReference>
<feature type="transmembrane region" description="Helical" evidence="6">
    <location>
        <begin position="157"/>
        <end position="174"/>
    </location>
</feature>
<keyword evidence="3 6" id="KW-0812">Transmembrane</keyword>
<feature type="transmembrane region" description="Helical" evidence="6">
    <location>
        <begin position="25"/>
        <end position="46"/>
    </location>
</feature>
<organism evidence="8 9">
    <name type="scientific">Corynebacterium afermentans</name>
    <dbReference type="NCBI Taxonomy" id="38286"/>
    <lineage>
        <taxon>Bacteria</taxon>
        <taxon>Bacillati</taxon>
        <taxon>Actinomycetota</taxon>
        <taxon>Actinomycetes</taxon>
        <taxon>Mycobacteriales</taxon>
        <taxon>Corynebacteriaceae</taxon>
        <taxon>Corynebacterium</taxon>
    </lineage>
</organism>
<evidence type="ECO:0000256" key="3">
    <source>
        <dbReference type="ARBA" id="ARBA00022692"/>
    </source>
</evidence>
<name>A0A9X8R1S1_9CORY</name>
<comment type="subcellular location">
    <subcellularLocation>
        <location evidence="1">Membrane</location>
        <topology evidence="1">Multi-pass membrane protein</topology>
    </subcellularLocation>
</comment>
<comment type="caution">
    <text evidence="8">The sequence shown here is derived from an EMBL/GenBank/DDBJ whole genome shotgun (WGS) entry which is preliminary data.</text>
</comment>
<evidence type="ECO:0000256" key="1">
    <source>
        <dbReference type="ARBA" id="ARBA00004141"/>
    </source>
</evidence>
<dbReference type="GO" id="GO:0000271">
    <property type="term" value="P:polysaccharide biosynthetic process"/>
    <property type="evidence" value="ECO:0007669"/>
    <property type="project" value="InterPro"/>
</dbReference>
<dbReference type="PANTHER" id="PTHR38459">
    <property type="entry name" value="PROPHAGE BACTOPRENOL-LINKED GLUCOSE TRANSLOCASE HOMOLOG"/>
    <property type="match status" value="1"/>
</dbReference>
<reference evidence="8 9" key="1">
    <citation type="submission" date="2017-01" db="EMBL/GenBank/DDBJ databases">
        <authorList>
            <person name="Varghese N."/>
            <person name="Submissions S."/>
        </authorList>
    </citation>
    <scope>NUCLEOTIDE SEQUENCE [LARGE SCALE GENOMIC DNA]</scope>
    <source>
        <strain evidence="8 9">DSM 44280</strain>
    </source>
</reference>
<evidence type="ECO:0000256" key="2">
    <source>
        <dbReference type="ARBA" id="ARBA00009399"/>
    </source>
</evidence>
<comment type="similarity">
    <text evidence="2">Belongs to the GtrA family.</text>
</comment>
<dbReference type="GO" id="GO:0005886">
    <property type="term" value="C:plasma membrane"/>
    <property type="evidence" value="ECO:0007669"/>
    <property type="project" value="TreeGrafter"/>
</dbReference>
<proteinExistence type="inferred from homology"/>
<keyword evidence="9" id="KW-1185">Reference proteome</keyword>
<evidence type="ECO:0000256" key="4">
    <source>
        <dbReference type="ARBA" id="ARBA00022989"/>
    </source>
</evidence>
<evidence type="ECO:0000313" key="8">
    <source>
        <dbReference type="EMBL" id="SIQ05433.1"/>
    </source>
</evidence>
<accession>A0A9X8R1S1</accession>
<sequence length="187" mass="20784">MTHEHTAAPAGGSTAVQFVAGLRQFLRFGIVGGSGVLVNFIVFYLANKALENGLDLHANDVVMQLGSTRWNVRWYHVMSTLAFVLANTWNYQLNRSWTFRGVHARSWLRGFFPFSATGALAFAVSLTCMTLLMNPTTPVGLPDHIFDDSSGLRTKSYWAQAISTFIAMPVNFIINKFWTFGKPKSSV</sequence>
<dbReference type="PANTHER" id="PTHR38459:SF1">
    <property type="entry name" value="PROPHAGE BACTOPRENOL-LINKED GLUCOSE TRANSLOCASE HOMOLOG"/>
    <property type="match status" value="1"/>
</dbReference>
<evidence type="ECO:0000313" key="9">
    <source>
        <dbReference type="Proteomes" id="UP000185547"/>
    </source>
</evidence>
<feature type="transmembrane region" description="Helical" evidence="6">
    <location>
        <begin position="73"/>
        <end position="91"/>
    </location>
</feature>
<feature type="domain" description="GtrA/DPMS transmembrane" evidence="7">
    <location>
        <begin position="27"/>
        <end position="134"/>
    </location>
</feature>
<evidence type="ECO:0000256" key="5">
    <source>
        <dbReference type="ARBA" id="ARBA00023136"/>
    </source>
</evidence>
<dbReference type="AlphaFoldDB" id="A0A9X8R1S1"/>
<keyword evidence="5 6" id="KW-0472">Membrane</keyword>
<evidence type="ECO:0000256" key="6">
    <source>
        <dbReference type="SAM" id="Phobius"/>
    </source>
</evidence>
<feature type="domain" description="GtrA/DPMS transmembrane" evidence="7">
    <location>
        <begin position="153"/>
        <end position="185"/>
    </location>
</feature>
<dbReference type="EMBL" id="FTMH01000005">
    <property type="protein sequence ID" value="SIQ05433.1"/>
    <property type="molecule type" value="Genomic_DNA"/>
</dbReference>
<dbReference type="Proteomes" id="UP000185547">
    <property type="component" value="Unassembled WGS sequence"/>
</dbReference>
<keyword evidence="4 6" id="KW-1133">Transmembrane helix</keyword>
<evidence type="ECO:0000259" key="7">
    <source>
        <dbReference type="Pfam" id="PF04138"/>
    </source>
</evidence>
<protein>
    <submittedName>
        <fullName evidence="8">Flippase GtrA (Transmembrane translocase of bactoprenol-linked glucose)</fullName>
    </submittedName>
</protein>
<feature type="transmembrane region" description="Helical" evidence="6">
    <location>
        <begin position="111"/>
        <end position="133"/>
    </location>
</feature>
<dbReference type="InterPro" id="IPR007267">
    <property type="entry name" value="GtrA_DPMS_TM"/>
</dbReference>
<gene>
    <name evidence="8" type="ORF">SAMN05421802_10555</name>
</gene>